<dbReference type="Gene3D" id="1.20.120.1200">
    <property type="entry name" value="NADH-ubiquinone/plastoquinone oxidoreductase chain 6, subunit NuoJ"/>
    <property type="match status" value="1"/>
</dbReference>
<keyword evidence="1" id="KW-0812">Transmembrane</keyword>
<keyword evidence="3" id="KW-0560">Oxidoreductase</keyword>
<sequence>MIGALLAAPGTDAVVDAVGSGGEQIAFWVLAPLALLGAVGMVFARGAVHSALWLVLTMLCLGCMYIAQQAEFLGFVQIIVYTGAIMMLFLFVLMLTGREAGDSVFEVLRRQRVIGTCVGIGLVGLLVTGFLQAMGTGTGAGTATVGLDAALADRGPVGSIAALIFTDFLFPFELTSALLITAAVGAMVLTHVEKSAVGRKSQRQRVAERMRSGRMSPLPGPGVFATSSSNATPALLPDGSIAPESVSGLVDQTESRRVAQAFREGRSLTGIESVGTAHQRPPGGPPPVAPRRAQLDAGPAPDSPFADAAGLPLTASVPGNPSGATPDRPSAAAPAGQDRAERS</sequence>
<dbReference type="EC" id="7.1.1.-" evidence="1"/>
<comment type="caution">
    <text evidence="3">The sequence shown here is derived from an EMBL/GenBank/DDBJ whole genome shotgun (WGS) entry which is preliminary data.</text>
</comment>
<dbReference type="PANTHER" id="PTHR33269">
    <property type="entry name" value="NADH-UBIQUINONE OXIDOREDUCTASE CHAIN 6"/>
    <property type="match status" value="1"/>
</dbReference>
<feature type="transmembrane region" description="Helical" evidence="1">
    <location>
        <begin position="51"/>
        <end position="68"/>
    </location>
</feature>
<dbReference type="InterPro" id="IPR042106">
    <property type="entry name" value="Nuo/plastoQ_OxRdtase_6_NuoJ"/>
</dbReference>
<feature type="transmembrane region" description="Helical" evidence="1">
    <location>
        <begin position="74"/>
        <end position="93"/>
    </location>
</feature>
<keyword evidence="1" id="KW-0520">NAD</keyword>
<organism evidence="3 4">
    <name type="scientific">Nakamurella flavida</name>
    <dbReference type="NCBI Taxonomy" id="363630"/>
    <lineage>
        <taxon>Bacteria</taxon>
        <taxon>Bacillati</taxon>
        <taxon>Actinomycetota</taxon>
        <taxon>Actinomycetes</taxon>
        <taxon>Nakamurellales</taxon>
        <taxon>Nakamurellaceae</taxon>
        <taxon>Nakamurella</taxon>
    </lineage>
</organism>
<keyword evidence="1" id="KW-1133">Transmembrane helix</keyword>
<dbReference type="NCBIfam" id="NF005165">
    <property type="entry name" value="PRK06638.1-5"/>
    <property type="match status" value="1"/>
</dbReference>
<protein>
    <recommendedName>
        <fullName evidence="1">NADH-quinone oxidoreductase subunit J</fullName>
        <ecNumber evidence="1">7.1.1.-</ecNumber>
    </recommendedName>
</protein>
<name>A0A938YDS2_9ACTN</name>
<feature type="transmembrane region" description="Helical" evidence="1">
    <location>
        <begin position="174"/>
        <end position="192"/>
    </location>
</feature>
<keyword evidence="1" id="KW-0874">Quinone</keyword>
<comment type="catalytic activity">
    <reaction evidence="1">
        <text>a quinone + NADH + 5 H(+)(in) = a quinol + NAD(+) + 4 H(+)(out)</text>
        <dbReference type="Rhea" id="RHEA:57888"/>
        <dbReference type="ChEBI" id="CHEBI:15378"/>
        <dbReference type="ChEBI" id="CHEBI:24646"/>
        <dbReference type="ChEBI" id="CHEBI:57540"/>
        <dbReference type="ChEBI" id="CHEBI:57945"/>
        <dbReference type="ChEBI" id="CHEBI:132124"/>
    </reaction>
</comment>
<comment type="similarity">
    <text evidence="1">Belongs to the complex I subunit 6 family.</text>
</comment>
<feature type="transmembrane region" description="Helical" evidence="1">
    <location>
        <begin position="25"/>
        <end position="44"/>
    </location>
</feature>
<proteinExistence type="inferred from homology"/>
<evidence type="ECO:0000256" key="2">
    <source>
        <dbReference type="SAM" id="MobiDB-lite"/>
    </source>
</evidence>
<dbReference type="GO" id="GO:0016491">
    <property type="term" value="F:oxidoreductase activity"/>
    <property type="evidence" value="ECO:0007669"/>
    <property type="project" value="UniProtKB-KW"/>
</dbReference>
<accession>A0A938YDS2</accession>
<keyword evidence="4" id="KW-1185">Reference proteome</keyword>
<dbReference type="Pfam" id="PF00499">
    <property type="entry name" value="Oxidored_q3"/>
    <property type="match status" value="1"/>
</dbReference>
<feature type="region of interest" description="Disordered" evidence="2">
    <location>
        <begin position="263"/>
        <end position="343"/>
    </location>
</feature>
<dbReference type="GO" id="GO:0005886">
    <property type="term" value="C:plasma membrane"/>
    <property type="evidence" value="ECO:0007669"/>
    <property type="project" value="UniProtKB-SubCell"/>
</dbReference>
<evidence type="ECO:0000313" key="4">
    <source>
        <dbReference type="Proteomes" id="UP000663801"/>
    </source>
</evidence>
<dbReference type="GO" id="GO:0008137">
    <property type="term" value="F:NADH dehydrogenase (ubiquinone) activity"/>
    <property type="evidence" value="ECO:0007669"/>
    <property type="project" value="UniProtKB-UniRule"/>
</dbReference>
<dbReference type="GO" id="GO:0048038">
    <property type="term" value="F:quinone binding"/>
    <property type="evidence" value="ECO:0007669"/>
    <property type="project" value="UniProtKB-UniRule"/>
</dbReference>
<dbReference type="PANTHER" id="PTHR33269:SF19">
    <property type="entry name" value="NADH-QUINONE OXIDOREDUCTASE SUBUNIT J"/>
    <property type="match status" value="1"/>
</dbReference>
<reference evidence="3" key="1">
    <citation type="submission" date="2021-01" db="EMBL/GenBank/DDBJ databases">
        <title>KCTC 19127 draft genome.</title>
        <authorList>
            <person name="An D."/>
        </authorList>
    </citation>
    <scope>NUCLEOTIDE SEQUENCE</scope>
    <source>
        <strain evidence="3">KCTC 19127</strain>
    </source>
</reference>
<gene>
    <name evidence="3" type="ORF">JL107_05125</name>
</gene>
<keyword evidence="1" id="KW-1003">Cell membrane</keyword>
<dbReference type="Proteomes" id="UP000663801">
    <property type="component" value="Unassembled WGS sequence"/>
</dbReference>
<comment type="function">
    <text evidence="1">NDH-1 shuttles electrons from NADH, via FMN and iron-sulfur (Fe-S) centers, to quinones in the respiratory chain. Couples the redox reaction to proton translocation (for every two electrons transferred, four hydrogen ions are translocated across the cytoplasmic membrane), and thus conserves the redox energy in a proton gradient.</text>
</comment>
<evidence type="ECO:0000313" key="3">
    <source>
        <dbReference type="EMBL" id="MBM9475821.1"/>
    </source>
</evidence>
<dbReference type="InterPro" id="IPR001457">
    <property type="entry name" value="NADH_UbQ/plastoQ_OxRdtase_su6"/>
</dbReference>
<evidence type="ECO:0000256" key="1">
    <source>
        <dbReference type="RuleBase" id="RU004429"/>
    </source>
</evidence>
<feature type="region of interest" description="Disordered" evidence="2">
    <location>
        <begin position="199"/>
        <end position="240"/>
    </location>
</feature>
<dbReference type="RefSeq" id="WP_205255905.1">
    <property type="nucleotide sequence ID" value="NZ_BAAAPV010000002.1"/>
</dbReference>
<dbReference type="AlphaFoldDB" id="A0A938YDS2"/>
<keyword evidence="1" id="KW-0472">Membrane</keyword>
<dbReference type="EMBL" id="JAERWL010000005">
    <property type="protein sequence ID" value="MBM9475821.1"/>
    <property type="molecule type" value="Genomic_DNA"/>
</dbReference>
<feature type="transmembrane region" description="Helical" evidence="1">
    <location>
        <begin position="113"/>
        <end position="134"/>
    </location>
</feature>
<comment type="subcellular location">
    <subcellularLocation>
        <location evidence="1">Cell membrane</location>
        <topology evidence="1">Multi-pass membrane protein</topology>
    </subcellularLocation>
</comment>